<feature type="domain" description="PHD-type" evidence="6">
    <location>
        <begin position="67"/>
        <end position="172"/>
    </location>
</feature>
<dbReference type="SUPFAM" id="SSF57903">
    <property type="entry name" value="FYVE/PHD zinc finger"/>
    <property type="match status" value="1"/>
</dbReference>
<evidence type="ECO:0000256" key="1">
    <source>
        <dbReference type="ARBA" id="ARBA00022723"/>
    </source>
</evidence>
<evidence type="ECO:0000313" key="7">
    <source>
        <dbReference type="Proteomes" id="UP000887566"/>
    </source>
</evidence>
<dbReference type="InterPro" id="IPR050701">
    <property type="entry name" value="Histone_Mod_Regulator"/>
</dbReference>
<dbReference type="WBParaSite" id="PSAMB.scaffold14173size1973.g35913.t1">
    <property type="protein sequence ID" value="PSAMB.scaffold14173size1973.g35913.t1"/>
    <property type="gene ID" value="PSAMB.scaffold14173size1973.g35913"/>
</dbReference>
<dbReference type="InterPro" id="IPR019787">
    <property type="entry name" value="Znf_PHD-finger"/>
</dbReference>
<reference evidence="8 9" key="1">
    <citation type="submission" date="2022-11" db="UniProtKB">
        <authorList>
            <consortium name="WormBaseParasite"/>
        </authorList>
    </citation>
    <scope>IDENTIFICATION</scope>
</reference>
<dbReference type="Pfam" id="PF00628">
    <property type="entry name" value="PHD"/>
    <property type="match status" value="1"/>
</dbReference>
<accession>A0A914V0E7</accession>
<dbReference type="InterPro" id="IPR011011">
    <property type="entry name" value="Znf_FYVE_PHD"/>
</dbReference>
<dbReference type="GO" id="GO:0008270">
    <property type="term" value="F:zinc ion binding"/>
    <property type="evidence" value="ECO:0007669"/>
    <property type="project" value="UniProtKB-KW"/>
</dbReference>
<keyword evidence="3" id="KW-0862">Zinc</keyword>
<evidence type="ECO:0000256" key="2">
    <source>
        <dbReference type="ARBA" id="ARBA00022771"/>
    </source>
</evidence>
<dbReference type="SMART" id="SM00249">
    <property type="entry name" value="PHD"/>
    <property type="match status" value="2"/>
</dbReference>
<organism evidence="7 8">
    <name type="scientific">Plectus sambesii</name>
    <dbReference type="NCBI Taxonomy" id="2011161"/>
    <lineage>
        <taxon>Eukaryota</taxon>
        <taxon>Metazoa</taxon>
        <taxon>Ecdysozoa</taxon>
        <taxon>Nematoda</taxon>
        <taxon>Chromadorea</taxon>
        <taxon>Plectida</taxon>
        <taxon>Plectina</taxon>
        <taxon>Plectoidea</taxon>
        <taxon>Plectidae</taxon>
        <taxon>Plectus</taxon>
    </lineage>
</organism>
<feature type="domain" description="PHD-type" evidence="5">
    <location>
        <begin position="2"/>
        <end position="63"/>
    </location>
</feature>
<dbReference type="Proteomes" id="UP000887566">
    <property type="component" value="Unplaced"/>
</dbReference>
<dbReference type="InterPro" id="IPR001965">
    <property type="entry name" value="Znf_PHD"/>
</dbReference>
<dbReference type="InterPro" id="IPR013083">
    <property type="entry name" value="Znf_RING/FYVE/PHD"/>
</dbReference>
<proteinExistence type="predicted"/>
<evidence type="ECO:0000256" key="3">
    <source>
        <dbReference type="ARBA" id="ARBA00022833"/>
    </source>
</evidence>
<dbReference type="InterPro" id="IPR034732">
    <property type="entry name" value="EPHD"/>
</dbReference>
<evidence type="ECO:0000256" key="4">
    <source>
        <dbReference type="PROSITE-ProRule" id="PRU00146"/>
    </source>
</evidence>
<evidence type="ECO:0000313" key="9">
    <source>
        <dbReference type="WBParaSite" id="PSAMB.scaffold14441size1888.g36063.t1"/>
    </source>
</evidence>
<evidence type="ECO:0000259" key="5">
    <source>
        <dbReference type="PROSITE" id="PS50016"/>
    </source>
</evidence>
<dbReference type="PROSITE" id="PS01359">
    <property type="entry name" value="ZF_PHD_1"/>
    <property type="match status" value="1"/>
</dbReference>
<name>A0A914V0E7_9BILA</name>
<dbReference type="GO" id="GO:0006357">
    <property type="term" value="P:regulation of transcription by RNA polymerase II"/>
    <property type="evidence" value="ECO:0007669"/>
    <property type="project" value="TreeGrafter"/>
</dbReference>
<sequence length="172" mass="19293">PGLVCCLCLNQRPTVQEDEVIQCDKCGLAVHENCYMVDLEEQEDSDDSSSATEPWFCEPCVYGLDVPPNCELCPNRFGAFKRSDIGGKWVHLLCALYTRGVTFGEVTHLTAVSWQELDYRLFGKKACSLCDDKLLARTGVCSQCEAGLCKTYFHPTCAQKYVALLSFQIKWL</sequence>
<keyword evidence="7" id="KW-1185">Reference proteome</keyword>
<dbReference type="AlphaFoldDB" id="A0A914V0E7"/>
<dbReference type="PANTHER" id="PTHR13793:SF158">
    <property type="entry name" value="PHD-TYPE DOMAIN-CONTAINING PROTEIN"/>
    <property type="match status" value="1"/>
</dbReference>
<keyword evidence="2 4" id="KW-0863">Zinc-finger</keyword>
<evidence type="ECO:0000313" key="8">
    <source>
        <dbReference type="WBParaSite" id="PSAMB.scaffold14173size1973.g35913.t1"/>
    </source>
</evidence>
<keyword evidence="1" id="KW-0479">Metal-binding</keyword>
<dbReference type="PANTHER" id="PTHR13793">
    <property type="entry name" value="PHD FINGER PROTEINS"/>
    <property type="match status" value="1"/>
</dbReference>
<dbReference type="Pfam" id="PF13832">
    <property type="entry name" value="zf-HC5HC2H_2"/>
    <property type="match status" value="1"/>
</dbReference>
<dbReference type="PROSITE" id="PS50016">
    <property type="entry name" value="ZF_PHD_2"/>
    <property type="match status" value="1"/>
</dbReference>
<dbReference type="CDD" id="cd15561">
    <property type="entry name" value="PHD1_PHF14"/>
    <property type="match status" value="1"/>
</dbReference>
<protein>
    <submittedName>
        <fullName evidence="8 9">PHD-type domain-containing protein</fullName>
    </submittedName>
</protein>
<dbReference type="Gene3D" id="3.30.40.10">
    <property type="entry name" value="Zinc/RING finger domain, C3HC4 (zinc finger)"/>
    <property type="match status" value="2"/>
</dbReference>
<evidence type="ECO:0000259" key="6">
    <source>
        <dbReference type="PROSITE" id="PS51805"/>
    </source>
</evidence>
<dbReference type="WBParaSite" id="PSAMB.scaffold14441size1888.g36063.t1">
    <property type="protein sequence ID" value="PSAMB.scaffold14441size1888.g36063.t1"/>
    <property type="gene ID" value="PSAMB.scaffold14441size1888.g36063"/>
</dbReference>
<dbReference type="InterPro" id="IPR019786">
    <property type="entry name" value="Zinc_finger_PHD-type_CS"/>
</dbReference>
<dbReference type="PROSITE" id="PS51805">
    <property type="entry name" value="EPHD"/>
    <property type="match status" value="1"/>
</dbReference>